<dbReference type="Pfam" id="PF11279">
    <property type="entry name" value="DUF3080"/>
    <property type="match status" value="1"/>
</dbReference>
<gene>
    <name evidence="1" type="ORF">DXV75_05690</name>
</gene>
<sequence length="356" mass="40645">MWMAAAASCPTPVRETHCVYRYTTVCLLAVFLSGCIASKGLEGDTAEYRKRLARVLRLELSEPSEAQMLTFPDTRLMRQDISAVTINLTQWYGLRSCRLGTLIAERNTTLGKTAPSSQRLIYEAKLIEALQDCLLGQPQQSAQTQQLRGWLRTKLDQYPAVWANLIQTSPEMRQAFTMGHDNLAIAPGAGADASVRALQLLGQQREYNTVTDRELEQQLKTLANERLPATIWRLQAQLTAELENLNNQLPQFFQQLACPGRKASEQVEILRNVFYLFFIQKIQPVASRLNHHSYQLKPVWQAWLSDDALHPEFRYYLKYHTEEAFTAYQQAMAQHIELWQQLFARCSLSPQAPALL</sequence>
<dbReference type="Proteomes" id="UP000256561">
    <property type="component" value="Unassembled WGS sequence"/>
</dbReference>
<keyword evidence="2" id="KW-1185">Reference proteome</keyword>
<dbReference type="EMBL" id="QRHA01000003">
    <property type="protein sequence ID" value="RDV27519.1"/>
    <property type="molecule type" value="Genomic_DNA"/>
</dbReference>
<dbReference type="OrthoDB" id="5760979at2"/>
<organism evidence="1 2">
    <name type="scientific">Alteromonas aestuariivivens</name>
    <dbReference type="NCBI Taxonomy" id="1938339"/>
    <lineage>
        <taxon>Bacteria</taxon>
        <taxon>Pseudomonadati</taxon>
        <taxon>Pseudomonadota</taxon>
        <taxon>Gammaproteobacteria</taxon>
        <taxon>Alteromonadales</taxon>
        <taxon>Alteromonadaceae</taxon>
        <taxon>Alteromonas/Salinimonas group</taxon>
        <taxon>Alteromonas</taxon>
    </lineage>
</organism>
<name>A0A3D8MC05_9ALTE</name>
<comment type="caution">
    <text evidence="1">The sequence shown here is derived from an EMBL/GenBank/DDBJ whole genome shotgun (WGS) entry which is preliminary data.</text>
</comment>
<accession>A0A3D8MC05</accession>
<evidence type="ECO:0000313" key="2">
    <source>
        <dbReference type="Proteomes" id="UP000256561"/>
    </source>
</evidence>
<protein>
    <submittedName>
        <fullName evidence="1">DUF3080 domain-containing protein</fullName>
    </submittedName>
</protein>
<evidence type="ECO:0000313" key="1">
    <source>
        <dbReference type="EMBL" id="RDV27519.1"/>
    </source>
</evidence>
<dbReference type="AlphaFoldDB" id="A0A3D8MC05"/>
<reference evidence="2" key="1">
    <citation type="submission" date="2018-08" db="EMBL/GenBank/DDBJ databases">
        <authorList>
            <person name="Zhang J."/>
            <person name="Du Z.-J."/>
        </authorList>
    </citation>
    <scope>NUCLEOTIDE SEQUENCE [LARGE SCALE GENOMIC DNA]</scope>
    <source>
        <strain evidence="2">KCTC 52655</strain>
    </source>
</reference>
<dbReference type="InterPro" id="IPR021431">
    <property type="entry name" value="DUF3080"/>
</dbReference>
<proteinExistence type="predicted"/>